<dbReference type="OrthoDB" id="9910439at2"/>
<dbReference type="AlphaFoldDB" id="A0A504JH38"/>
<evidence type="ECO:0000313" key="2">
    <source>
        <dbReference type="Proteomes" id="UP000315540"/>
    </source>
</evidence>
<dbReference type="EMBL" id="VFWZ01000002">
    <property type="protein sequence ID" value="TPN87098.1"/>
    <property type="molecule type" value="Genomic_DNA"/>
</dbReference>
<evidence type="ECO:0000313" key="1">
    <source>
        <dbReference type="EMBL" id="TPN87098.1"/>
    </source>
</evidence>
<accession>A0A504JH38</accession>
<name>A0A504JH38_9FLAO</name>
<dbReference type="RefSeq" id="WP_140591265.1">
    <property type="nucleotide sequence ID" value="NZ_VFWZ01000002.1"/>
</dbReference>
<gene>
    <name evidence="1" type="ORF">FHK87_05770</name>
</gene>
<proteinExistence type="predicted"/>
<keyword evidence="2" id="KW-1185">Reference proteome</keyword>
<protein>
    <submittedName>
        <fullName evidence="1">Uncharacterized protein</fullName>
    </submittedName>
</protein>
<dbReference type="Proteomes" id="UP000315540">
    <property type="component" value="Unassembled WGS sequence"/>
</dbReference>
<comment type="caution">
    <text evidence="1">The sequence shown here is derived from an EMBL/GenBank/DDBJ whole genome shotgun (WGS) entry which is preliminary data.</text>
</comment>
<sequence>MNSIKERRIIKKMVKELSGLTNPEIFDILYKTERLFNVVKDPEPKIIDAILFSLDNPHDIPFDGSFYLLTDYTYNLRIFITSYPVTLLSVFRNNYYFKTAYCSNPKKFTKKNVLKSFKDTSMEIYVFEFLKRNKLRKRNPKTKRFQILEYLHKIEC</sequence>
<reference evidence="1 2" key="1">
    <citation type="submission" date="2019-06" db="EMBL/GenBank/DDBJ databases">
        <authorList>
            <person name="Meng X."/>
        </authorList>
    </citation>
    <scope>NUCLEOTIDE SEQUENCE [LARGE SCALE GENOMIC DNA]</scope>
    <source>
        <strain evidence="1 2">M625</strain>
    </source>
</reference>
<organism evidence="1 2">
    <name type="scientific">Aquimarina algicola</name>
    <dbReference type="NCBI Taxonomy" id="2589995"/>
    <lineage>
        <taxon>Bacteria</taxon>
        <taxon>Pseudomonadati</taxon>
        <taxon>Bacteroidota</taxon>
        <taxon>Flavobacteriia</taxon>
        <taxon>Flavobacteriales</taxon>
        <taxon>Flavobacteriaceae</taxon>
        <taxon>Aquimarina</taxon>
    </lineage>
</organism>